<dbReference type="EMBL" id="CP017675">
    <property type="protein sequence ID" value="APB34592.1"/>
    <property type="molecule type" value="Genomic_DNA"/>
</dbReference>
<evidence type="ECO:0000313" key="2">
    <source>
        <dbReference type="EMBL" id="APB34592.1"/>
    </source>
</evidence>
<dbReference type="SUPFAM" id="SSF48452">
    <property type="entry name" value="TPR-like"/>
    <property type="match status" value="1"/>
</dbReference>
<sequence>MTTAYQQGLRAMESGRYRTAVAALQTALAERPHDPQVKLWLAMAYEANQQRELARNLCRELTAHPDPQVRQQSQQVLYILEAPQLQRRAEWLNEIPPMTEEPLPGLTLGTPKQITPPPVPEPVMVARSQSNYFVPVTLAGLSLVLAIWAGWG</sequence>
<evidence type="ECO:0000313" key="3">
    <source>
        <dbReference type="Proteomes" id="UP000180235"/>
    </source>
</evidence>
<keyword evidence="3" id="KW-1185">Reference proteome</keyword>
<evidence type="ECO:0000256" key="1">
    <source>
        <dbReference type="SAM" id="Phobius"/>
    </source>
</evidence>
<dbReference type="Proteomes" id="UP000180235">
    <property type="component" value="Chromosome"/>
</dbReference>
<dbReference type="InterPro" id="IPR011990">
    <property type="entry name" value="TPR-like_helical_dom_sf"/>
</dbReference>
<name>A0A1J0AF94_9CYAN</name>
<protein>
    <recommendedName>
        <fullName evidence="4">Tetratricopeptide repeat protein</fullName>
    </recommendedName>
</protein>
<gene>
    <name evidence="2" type="ORF">GlitD10_2260</name>
</gene>
<dbReference type="Pfam" id="PF14559">
    <property type="entry name" value="TPR_19"/>
    <property type="match status" value="1"/>
</dbReference>
<evidence type="ECO:0008006" key="4">
    <source>
        <dbReference type="Google" id="ProtNLM"/>
    </source>
</evidence>
<accession>A0A1J0AF94</accession>
<organism evidence="2 3">
    <name type="scientific">Gloeomargarita lithophora Alchichica-D10</name>
    <dbReference type="NCBI Taxonomy" id="1188229"/>
    <lineage>
        <taxon>Bacteria</taxon>
        <taxon>Bacillati</taxon>
        <taxon>Cyanobacteriota</taxon>
        <taxon>Cyanophyceae</taxon>
        <taxon>Gloeomargaritales</taxon>
        <taxon>Gloeomargaritaceae</taxon>
        <taxon>Gloeomargarita</taxon>
    </lineage>
</organism>
<dbReference type="PANTHER" id="PTHR36761:SF2">
    <property type="entry name" value="ORF03 PROTEIN"/>
    <property type="match status" value="1"/>
</dbReference>
<dbReference type="Gene3D" id="1.25.40.10">
    <property type="entry name" value="Tetratricopeptide repeat domain"/>
    <property type="match status" value="1"/>
</dbReference>
<dbReference type="OrthoDB" id="510804at2"/>
<keyword evidence="1" id="KW-0812">Transmembrane</keyword>
<dbReference type="AlphaFoldDB" id="A0A1J0AF94"/>
<dbReference type="STRING" id="1188229.GlitD10_2260"/>
<keyword evidence="1" id="KW-1133">Transmembrane helix</keyword>
<keyword evidence="1" id="KW-0472">Membrane</keyword>
<feature type="transmembrane region" description="Helical" evidence="1">
    <location>
        <begin position="132"/>
        <end position="151"/>
    </location>
</feature>
<reference evidence="2 3" key="1">
    <citation type="submission" date="2016-10" db="EMBL/GenBank/DDBJ databases">
        <title>Description of Gloeomargarita lithophora gen. nov., sp. nov., a thylakoid-bearing basal-branching cyanobacterium with intracellular carbonates, and proposal for Gloeomargaritales ord. nov.</title>
        <authorList>
            <person name="Moreira D."/>
            <person name="Tavera R."/>
            <person name="Benzerara K."/>
            <person name="Skouri-Panet F."/>
            <person name="Couradeau E."/>
            <person name="Gerard E."/>
            <person name="Loussert C."/>
            <person name="Novelo E."/>
            <person name="Zivanovic Y."/>
            <person name="Lopez-Garcia P."/>
        </authorList>
    </citation>
    <scope>NUCLEOTIDE SEQUENCE [LARGE SCALE GENOMIC DNA]</scope>
    <source>
        <strain evidence="2 3">D10</strain>
    </source>
</reference>
<dbReference type="RefSeq" id="WP_071455011.1">
    <property type="nucleotide sequence ID" value="NZ_CP017675.1"/>
</dbReference>
<proteinExistence type="predicted"/>
<dbReference type="PANTHER" id="PTHR36761">
    <property type="entry name" value="ORF03 PROTEIN"/>
    <property type="match status" value="1"/>
</dbReference>
<dbReference type="KEGG" id="glt:GlitD10_2260"/>